<dbReference type="InterPro" id="IPR013783">
    <property type="entry name" value="Ig-like_fold"/>
</dbReference>
<feature type="compositionally biased region" description="Basic and acidic residues" evidence="1">
    <location>
        <begin position="419"/>
        <end position="428"/>
    </location>
</feature>
<feature type="compositionally biased region" description="Basic and acidic residues" evidence="1">
    <location>
        <begin position="618"/>
        <end position="628"/>
    </location>
</feature>
<feature type="compositionally biased region" description="Polar residues" evidence="1">
    <location>
        <begin position="515"/>
        <end position="524"/>
    </location>
</feature>
<feature type="compositionally biased region" description="Polar residues" evidence="1">
    <location>
        <begin position="1508"/>
        <end position="1518"/>
    </location>
</feature>
<dbReference type="STRING" id="1658172.A0A1B7P766"/>
<feature type="region of interest" description="Disordered" evidence="1">
    <location>
        <begin position="1700"/>
        <end position="1724"/>
    </location>
</feature>
<evidence type="ECO:0000313" key="4">
    <source>
        <dbReference type="Proteomes" id="UP000091918"/>
    </source>
</evidence>
<dbReference type="CDD" id="cd02859">
    <property type="entry name" value="E_set_AMPKbeta_like_N"/>
    <property type="match status" value="1"/>
</dbReference>
<feature type="compositionally biased region" description="Acidic residues" evidence="1">
    <location>
        <begin position="686"/>
        <end position="695"/>
    </location>
</feature>
<feature type="transmembrane region" description="Helical" evidence="2">
    <location>
        <begin position="1911"/>
        <end position="1928"/>
    </location>
</feature>
<feature type="compositionally biased region" description="Polar residues" evidence="1">
    <location>
        <begin position="1645"/>
        <end position="1655"/>
    </location>
</feature>
<feature type="compositionally biased region" description="Low complexity" evidence="1">
    <location>
        <begin position="284"/>
        <end position="298"/>
    </location>
</feature>
<feature type="compositionally biased region" description="Low complexity" evidence="1">
    <location>
        <begin position="1863"/>
        <end position="1879"/>
    </location>
</feature>
<feature type="compositionally biased region" description="Basic and acidic residues" evidence="1">
    <location>
        <begin position="316"/>
        <end position="325"/>
    </location>
</feature>
<feature type="compositionally biased region" description="Basic and acidic residues" evidence="1">
    <location>
        <begin position="830"/>
        <end position="846"/>
    </location>
</feature>
<reference evidence="3 4" key="1">
    <citation type="submission" date="2015-07" db="EMBL/GenBank/DDBJ databases">
        <title>Emmonsia species relationships and genome sequence.</title>
        <authorList>
            <person name="Cuomo C.A."/>
            <person name="Schwartz I.S."/>
            <person name="Kenyon C."/>
            <person name="de Hoog G.S."/>
            <person name="Govender N.P."/>
            <person name="Botha A."/>
            <person name="Moreno L."/>
            <person name="de Vries M."/>
            <person name="Munoz J.F."/>
            <person name="Stielow J.B."/>
        </authorList>
    </citation>
    <scope>NUCLEOTIDE SEQUENCE [LARGE SCALE GENOMIC DNA]</scope>
    <source>
        <strain evidence="3 4">CBS 136260</strain>
    </source>
</reference>
<feature type="compositionally biased region" description="Polar residues" evidence="1">
    <location>
        <begin position="156"/>
        <end position="172"/>
    </location>
</feature>
<feature type="region of interest" description="Disordered" evidence="1">
    <location>
        <begin position="1777"/>
        <end position="1898"/>
    </location>
</feature>
<name>A0A1B7P766_9EURO</name>
<dbReference type="Proteomes" id="UP000091918">
    <property type="component" value="Unassembled WGS sequence"/>
</dbReference>
<dbReference type="EMBL" id="LGUA01000043">
    <property type="protein sequence ID" value="OAX84874.1"/>
    <property type="molecule type" value="Genomic_DNA"/>
</dbReference>
<evidence type="ECO:0000256" key="1">
    <source>
        <dbReference type="SAM" id="MobiDB-lite"/>
    </source>
</evidence>
<dbReference type="OrthoDB" id="5350410at2759"/>
<feature type="compositionally biased region" description="Polar residues" evidence="1">
    <location>
        <begin position="1128"/>
        <end position="1142"/>
    </location>
</feature>
<feature type="compositionally biased region" description="Polar residues" evidence="1">
    <location>
        <begin position="1705"/>
        <end position="1714"/>
    </location>
</feature>
<gene>
    <name evidence="3" type="ORF">ACJ72_00751</name>
</gene>
<feature type="region of interest" description="Disordered" evidence="1">
    <location>
        <begin position="1294"/>
        <end position="1546"/>
    </location>
</feature>
<feature type="compositionally biased region" description="Basic and acidic residues" evidence="1">
    <location>
        <begin position="390"/>
        <end position="409"/>
    </location>
</feature>
<feature type="region of interest" description="Disordered" evidence="1">
    <location>
        <begin position="482"/>
        <end position="1244"/>
    </location>
</feature>
<keyword evidence="4" id="KW-1185">Reference proteome</keyword>
<feature type="compositionally biased region" description="Polar residues" evidence="1">
    <location>
        <begin position="245"/>
        <end position="259"/>
    </location>
</feature>
<feature type="compositionally biased region" description="Basic and acidic residues" evidence="1">
    <location>
        <begin position="177"/>
        <end position="186"/>
    </location>
</feature>
<keyword evidence="2" id="KW-1133">Transmembrane helix</keyword>
<feature type="region of interest" description="Disordered" evidence="1">
    <location>
        <begin position="1602"/>
        <end position="1674"/>
    </location>
</feature>
<feature type="compositionally biased region" description="Low complexity" evidence="1">
    <location>
        <begin position="1017"/>
        <end position="1033"/>
    </location>
</feature>
<protein>
    <recommendedName>
        <fullName evidence="5">AMP-activated protein kinase glycogen-binding domain-containing protein</fullName>
    </recommendedName>
</protein>
<feature type="compositionally biased region" description="Basic and acidic residues" evidence="1">
    <location>
        <begin position="334"/>
        <end position="353"/>
    </location>
</feature>
<organism evidence="3 4">
    <name type="scientific">Emergomyces africanus</name>
    <dbReference type="NCBI Taxonomy" id="1955775"/>
    <lineage>
        <taxon>Eukaryota</taxon>
        <taxon>Fungi</taxon>
        <taxon>Dikarya</taxon>
        <taxon>Ascomycota</taxon>
        <taxon>Pezizomycotina</taxon>
        <taxon>Eurotiomycetes</taxon>
        <taxon>Eurotiomycetidae</taxon>
        <taxon>Onygenales</taxon>
        <taxon>Ajellomycetaceae</taxon>
        <taxon>Emergomyces</taxon>
    </lineage>
</organism>
<feature type="compositionally biased region" description="Basic and acidic residues" evidence="1">
    <location>
        <begin position="1627"/>
        <end position="1644"/>
    </location>
</feature>
<keyword evidence="2" id="KW-0812">Transmembrane</keyword>
<feature type="compositionally biased region" description="Basic and acidic residues" evidence="1">
    <location>
        <begin position="961"/>
        <end position="974"/>
    </location>
</feature>
<proteinExistence type="predicted"/>
<keyword evidence="2" id="KW-0472">Membrane</keyword>
<feature type="compositionally biased region" description="Polar residues" evidence="1">
    <location>
        <begin position="1665"/>
        <end position="1674"/>
    </location>
</feature>
<evidence type="ECO:0000256" key="2">
    <source>
        <dbReference type="SAM" id="Phobius"/>
    </source>
</evidence>
<feature type="region of interest" description="Disordered" evidence="1">
    <location>
        <begin position="143"/>
        <end position="466"/>
    </location>
</feature>
<evidence type="ECO:0000313" key="3">
    <source>
        <dbReference type="EMBL" id="OAX84874.1"/>
    </source>
</evidence>
<feature type="compositionally biased region" description="Polar residues" evidence="1">
    <location>
        <begin position="363"/>
        <end position="372"/>
    </location>
</feature>
<evidence type="ECO:0008006" key="5">
    <source>
        <dbReference type="Google" id="ProtNLM"/>
    </source>
</evidence>
<feature type="compositionally biased region" description="Low complexity" evidence="1">
    <location>
        <begin position="1300"/>
        <end position="1315"/>
    </location>
</feature>
<feature type="compositionally biased region" description="Polar residues" evidence="1">
    <location>
        <begin position="1205"/>
        <end position="1221"/>
    </location>
</feature>
<feature type="compositionally biased region" description="Low complexity" evidence="1">
    <location>
        <begin position="1163"/>
        <end position="1175"/>
    </location>
</feature>
<comment type="caution">
    <text evidence="3">The sequence shown here is derived from an EMBL/GenBank/DDBJ whole genome shotgun (WGS) entry which is preliminary data.</text>
</comment>
<dbReference type="Gene3D" id="2.60.40.10">
    <property type="entry name" value="Immunoglobulins"/>
    <property type="match status" value="1"/>
</dbReference>
<feature type="compositionally biased region" description="Acidic residues" evidence="1">
    <location>
        <begin position="1082"/>
        <end position="1092"/>
    </location>
</feature>
<feature type="compositionally biased region" description="Polar residues" evidence="1">
    <location>
        <begin position="1848"/>
        <end position="1862"/>
    </location>
</feature>
<sequence>MADDTRSTINVAIRRSSKTPAIFLAASFTEPAWEPVELDVKPLSTLENAEASVRTNGDIPDTQYEFSKSFEVASGKHHYKFREGLDGSWFYDEDTESSLDTEGNKNNVLVVELVPAASEATVGAKEVANEAVVPDVGKADKMKVDIGDTTNEETVSDPLENNDTSAKPSANITIDEVSAKDIKDDEGQANSSQKVEIVDNEPDAEPSPADSAIEPEVVQDVAGEAPMTEAVTPKDVVPELAQPSAAAQDTNVVHGSQATEESDVAGDEPESKEGSEPANEPVGDSHPTPADPTSDPAANKQPIVGKESEDPLNGDSEGRDAEPAEKGNPAALDAHTKAEPGETEAVSDKDVSSNDKQLVVEPTQVSEPTKQDTVIEPPTTLENEDATGPEELHETVKEEPTEEASKSDETTVDIEPQEADQKVVERPAEPYALAKSDGALPEAAPSPENEPEDPTEPTEPATAGPIEFAALTTLDGAQDDAQLAQSQDNVAEVTPLVNGNVKEDGADDKLEDSEPPTQQPSEIITNADIIDPGTTVDPAAKNEAEQSVVEAIADASVEPAAPASEQLPVESNSSVAEEVTNGVDEAREVQADEEEMAGKDATTVAEVAKNDVTMIEPDEARVEPDQQKAEPLPVKPTAAVPKPEPSQPDAAPFEDADAKTVVDNDATDVPAIEEPAAPDTPVVPEADTEPDDSADIPESSGAEGPETPKLDEGASSIPEPEPVTQQDAAPKSESDPLTAADEPETPNAIDEPLALKPEDDSVLEPKAASGPAELDTPEVADEQEPAKPVEEPVASKPEDYAIPEPAPSPEQNEVLNCAETYKPVATGDPEDLKSAENKVLDTKVAPEEEPVGTAEEVAVVDEPAENVTAPESVPALTPEAKVVGDQTPEPLGELEASESVDNAAPAPDSGADVAAVTAFESATSEELVAPELSNDSAPKPSDPAQAGAETVTSNTDVPEVGAERMDPETSHPADDVALELEPVVQTANSGVVGAPVEPIEPEISQSADDSIPEPTEPTELAELAEPAEISEPAEPAEPESQTGTELFETPDAPEELMEAEASNPTGDAVPDPAEPAERAEPVEPELPTEDVIVETPEAPEELKESGVLEPVEDVVPQPECDPAVAAGTSDSPQTSVESTQPEISIDADNAVTQPSELEPEPAPEVSPSESAEIAAKSLPPDVPKVTNNFVNELGPVPAFARPGSPDTSTEPTGVEVSSPTCHSAVEPPAETEVDSAVPDPQDSPKMAIAELESTASAMNIDGVEPKEVNVAPVTAIEEETEGPMAVIDAPECKEAEESIPAAEDAAEVPASAEEPQTAVVPEDASVDAALEPSTVDITETLEVPVQESEGKSTDVLKATGEPQISTPSDDLDRSKVTDIVDTAVPNHKEAEVVTNDKPANLADTQEGESKSIATELPVAVEHVEDATTPEPLMANGPISPKPEDSIPVSEKIAPEEQEQSPPAAEREASPAEVATSVTELETKEPIHASKTPVGLEPMELEQEVEKLTANSATPTEPLQVTDAPREIAQHIPEPAAEQPSTESEITLPAELVPESVLSNQPATEIGSEVSEPIAAAVVASELHVSPANDLESPAETAALELPTAEIPAEEPGNAAQLKAELTVPAPDEPKESKSEDNEARKNTDVETVQPTSVITSGDPLIETPAETSTIEPTVANNTQELAAPYETQAKLEVELLKAPAEESVVETNGTTSKASIEDVPSEPAKGPEVATVVAATLTTAIIGAGIAQLVSDDKEPVTDKNIPSSTRGAPAEVVASAVETPSSTVPEIPSKIVDTPGDVAKAGPVLVNGTKSTEEAPSAKATEAVEPANSTAEAPLSEQVEHVAPVPSTASQTEPIASKSTGSESSTTPTKPATAKPAAGPGGAEEPRPTTAGDRSVTSITIHKRNSFFKALWHAIFTSFFGGIFSAFRRGRRDNPRQ</sequence>
<accession>A0A1B7P766</accession>